<accession>A0A9X9WP78</accession>
<evidence type="ECO:0000313" key="10">
    <source>
        <dbReference type="Proteomes" id="UP001138708"/>
    </source>
</evidence>
<dbReference type="Proteomes" id="UP000746741">
    <property type="component" value="Unassembled WGS sequence"/>
</dbReference>
<dbReference type="EMBL" id="JAAVUP010000025">
    <property type="protein sequence ID" value="NKE20237.1"/>
    <property type="molecule type" value="Genomic_DNA"/>
</dbReference>
<dbReference type="GO" id="GO:0008984">
    <property type="term" value="F:protein-glutamate methylesterase activity"/>
    <property type="evidence" value="ECO:0007669"/>
    <property type="project" value="UniProtKB-EC"/>
</dbReference>
<dbReference type="InterPro" id="IPR035909">
    <property type="entry name" value="CheB_C"/>
</dbReference>
<evidence type="ECO:0000313" key="7">
    <source>
        <dbReference type="EMBL" id="MBR0662138.1"/>
    </source>
</evidence>
<reference evidence="7" key="3">
    <citation type="journal article" date="2021" name="Syst. Appl. Microbiol.">
        <title>Roseomonas hellenica sp. nov., isolated from roots of wild-growing Alkanna tinctoria.</title>
        <authorList>
            <person name="Rat A."/>
            <person name="Naranjo H.D."/>
            <person name="Lebbe L."/>
            <person name="Cnockaert M."/>
            <person name="Krigas N."/>
            <person name="Grigoriadou K."/>
            <person name="Maloupa E."/>
            <person name="Willems A."/>
        </authorList>
    </citation>
    <scope>NUCLEOTIDE SEQUENCE</scope>
    <source>
        <strain evidence="7">LMG 31161</strain>
    </source>
</reference>
<dbReference type="EC" id="3.1.1.61" evidence="2"/>
<evidence type="ECO:0000313" key="9">
    <source>
        <dbReference type="Proteomes" id="UP000746741"/>
    </source>
</evidence>
<reference evidence="7" key="1">
    <citation type="submission" date="2020-01" db="EMBL/GenBank/DDBJ databases">
        <authorList>
            <person name="Rat A."/>
        </authorList>
    </citation>
    <scope>NUCLEOTIDE SEQUENCE</scope>
    <source>
        <strain evidence="7">LMG 31161</strain>
    </source>
</reference>
<dbReference type="Proteomes" id="UP001138708">
    <property type="component" value="Unassembled WGS sequence"/>
</dbReference>
<dbReference type="EMBL" id="JAAEDK010000081">
    <property type="protein sequence ID" value="MBR0662138.1"/>
    <property type="molecule type" value="Genomic_DNA"/>
</dbReference>
<dbReference type="GO" id="GO:0005737">
    <property type="term" value="C:cytoplasm"/>
    <property type="evidence" value="ECO:0007669"/>
    <property type="project" value="InterPro"/>
</dbReference>
<feature type="domain" description="CheB-type methylesterase" evidence="6">
    <location>
        <begin position="29"/>
        <end position="157"/>
    </location>
</feature>
<feature type="compositionally biased region" description="Low complexity" evidence="5">
    <location>
        <begin position="15"/>
        <end position="27"/>
    </location>
</feature>
<organism evidence="7 10">
    <name type="scientific">Neoroseomonas oryzicola</name>
    <dbReference type="NCBI Taxonomy" id="535904"/>
    <lineage>
        <taxon>Bacteria</taxon>
        <taxon>Pseudomonadati</taxon>
        <taxon>Pseudomonadota</taxon>
        <taxon>Alphaproteobacteria</taxon>
        <taxon>Acetobacterales</taxon>
        <taxon>Acetobacteraceae</taxon>
        <taxon>Neoroseomonas</taxon>
    </lineage>
</organism>
<reference evidence="8 9" key="2">
    <citation type="submission" date="2020-02" db="EMBL/GenBank/DDBJ databases">
        <authorList>
            <person name="Sun Q."/>
            <person name="Inoue M."/>
        </authorList>
    </citation>
    <scope>NUCLEOTIDE SEQUENCE [LARGE SCALE GENOMIC DNA]</scope>
    <source>
        <strain evidence="8 9">KCTC 22478</strain>
    </source>
</reference>
<name>A0A9X9WP78_9PROT</name>
<comment type="catalytic activity">
    <reaction evidence="3">
        <text>[protein]-L-glutamate 5-O-methyl ester + H2O = L-glutamyl-[protein] + methanol + H(+)</text>
        <dbReference type="Rhea" id="RHEA:23236"/>
        <dbReference type="Rhea" id="RHEA-COMP:10208"/>
        <dbReference type="Rhea" id="RHEA-COMP:10311"/>
        <dbReference type="ChEBI" id="CHEBI:15377"/>
        <dbReference type="ChEBI" id="CHEBI:15378"/>
        <dbReference type="ChEBI" id="CHEBI:17790"/>
        <dbReference type="ChEBI" id="CHEBI:29973"/>
        <dbReference type="ChEBI" id="CHEBI:82795"/>
        <dbReference type="EC" id="3.1.1.61"/>
    </reaction>
</comment>
<keyword evidence="1" id="KW-0378">Hydrolase</keyword>
<dbReference type="PANTHER" id="PTHR42872">
    <property type="entry name" value="PROTEIN-GLUTAMATE METHYLESTERASE/PROTEIN-GLUTAMINE GLUTAMINASE"/>
    <property type="match status" value="1"/>
</dbReference>
<dbReference type="GO" id="GO:0006935">
    <property type="term" value="P:chemotaxis"/>
    <property type="evidence" value="ECO:0007669"/>
    <property type="project" value="InterPro"/>
</dbReference>
<proteinExistence type="predicted"/>
<dbReference type="Gene3D" id="3.40.50.180">
    <property type="entry name" value="Methylesterase CheB, C-terminal domain"/>
    <property type="match status" value="1"/>
</dbReference>
<gene>
    <name evidence="8" type="ORF">GWK15_25000</name>
    <name evidence="7" type="ORF">GXW75_22985</name>
</gene>
<dbReference type="PANTHER" id="PTHR42872:SF6">
    <property type="entry name" value="PROTEIN-GLUTAMATE METHYLESTERASE_PROTEIN-GLUTAMINE GLUTAMINASE"/>
    <property type="match status" value="1"/>
</dbReference>
<evidence type="ECO:0000256" key="1">
    <source>
        <dbReference type="ARBA" id="ARBA00022801"/>
    </source>
</evidence>
<dbReference type="SUPFAM" id="SSF52738">
    <property type="entry name" value="Methylesterase CheB, C-terminal domain"/>
    <property type="match status" value="1"/>
</dbReference>
<comment type="caution">
    <text evidence="4">Lacks conserved residue(s) required for the propagation of feature annotation.</text>
</comment>
<dbReference type="GO" id="GO:0000156">
    <property type="term" value="F:phosphorelay response regulator activity"/>
    <property type="evidence" value="ECO:0007669"/>
    <property type="project" value="InterPro"/>
</dbReference>
<dbReference type="Pfam" id="PF01339">
    <property type="entry name" value="CheB_methylest"/>
    <property type="match status" value="1"/>
</dbReference>
<evidence type="ECO:0000259" key="6">
    <source>
        <dbReference type="PROSITE" id="PS50122"/>
    </source>
</evidence>
<comment type="caution">
    <text evidence="7">The sequence shown here is derived from an EMBL/GenBank/DDBJ whole genome shotgun (WGS) entry which is preliminary data.</text>
</comment>
<sequence>MKKPTKAPADRSRPRAAPVPRPQALAAAPPPAARDDLVIVGIGASAGGLDACRRLIEALADGSGMALILVQHLDPNHESMLVDLLATHTAMTVRQATDGMPIERGHLYVIPPGMYLSIGEGALHLTEPRARHGARLPFDFLLHSMSAEIGPRAAGVI</sequence>
<protein>
    <recommendedName>
        <fullName evidence="2">protein-glutamate methylesterase</fullName>
        <ecNumber evidence="2">3.1.1.61</ecNumber>
    </recommendedName>
</protein>
<dbReference type="AlphaFoldDB" id="A0A9X9WP78"/>
<evidence type="ECO:0000256" key="2">
    <source>
        <dbReference type="ARBA" id="ARBA00039140"/>
    </source>
</evidence>
<evidence type="ECO:0000313" key="8">
    <source>
        <dbReference type="EMBL" id="NKE20237.1"/>
    </source>
</evidence>
<dbReference type="CDD" id="cd16434">
    <property type="entry name" value="CheB-CheR_fusion"/>
    <property type="match status" value="1"/>
</dbReference>
<evidence type="ECO:0000256" key="3">
    <source>
        <dbReference type="ARBA" id="ARBA00048267"/>
    </source>
</evidence>
<dbReference type="PROSITE" id="PS50122">
    <property type="entry name" value="CHEB"/>
    <property type="match status" value="1"/>
</dbReference>
<evidence type="ECO:0000256" key="5">
    <source>
        <dbReference type="SAM" id="MobiDB-lite"/>
    </source>
</evidence>
<dbReference type="InterPro" id="IPR000673">
    <property type="entry name" value="Sig_transdc_resp-reg_Me-estase"/>
</dbReference>
<keyword evidence="9" id="KW-1185">Reference proteome</keyword>
<feature type="region of interest" description="Disordered" evidence="5">
    <location>
        <begin position="1"/>
        <end position="30"/>
    </location>
</feature>
<evidence type="ECO:0000256" key="4">
    <source>
        <dbReference type="PROSITE-ProRule" id="PRU00050"/>
    </source>
</evidence>